<dbReference type="AlphaFoldDB" id="A0A926D712"/>
<dbReference type="PANTHER" id="PTHR38682:SF1">
    <property type="entry name" value="V-TYPE ATP SYNTHASE SUBUNIT C"/>
    <property type="match status" value="1"/>
</dbReference>
<proteinExistence type="predicted"/>
<keyword evidence="1" id="KW-0813">Transport</keyword>
<protein>
    <submittedName>
        <fullName evidence="3">V-type ATPase subunit</fullName>
    </submittedName>
</protein>
<reference evidence="3" key="1">
    <citation type="submission" date="2020-08" db="EMBL/GenBank/DDBJ databases">
        <title>Genome public.</title>
        <authorList>
            <person name="Liu C."/>
            <person name="Sun Q."/>
        </authorList>
    </citation>
    <scope>NUCLEOTIDE SEQUENCE</scope>
    <source>
        <strain evidence="3">NSJ-40</strain>
    </source>
</reference>
<dbReference type="InterPro" id="IPR002843">
    <property type="entry name" value="ATPase_V0-cplx_csu/dsu"/>
</dbReference>
<dbReference type="SUPFAM" id="SSF103486">
    <property type="entry name" value="V-type ATP synthase subunit C"/>
    <property type="match status" value="1"/>
</dbReference>
<evidence type="ECO:0000256" key="2">
    <source>
        <dbReference type="ARBA" id="ARBA00023065"/>
    </source>
</evidence>
<evidence type="ECO:0000313" key="3">
    <source>
        <dbReference type="EMBL" id="MBC8532554.1"/>
    </source>
</evidence>
<evidence type="ECO:0000313" key="4">
    <source>
        <dbReference type="Proteomes" id="UP000651482"/>
    </source>
</evidence>
<comment type="caution">
    <text evidence="3">The sequence shown here is derived from an EMBL/GenBank/DDBJ whole genome shotgun (WGS) entry which is preliminary data.</text>
</comment>
<gene>
    <name evidence="3" type="ORF">IAG03_00765</name>
</gene>
<dbReference type="Pfam" id="PF01992">
    <property type="entry name" value="vATP-synt_AC39"/>
    <property type="match status" value="1"/>
</dbReference>
<dbReference type="Proteomes" id="UP000651482">
    <property type="component" value="Unassembled WGS sequence"/>
</dbReference>
<evidence type="ECO:0000256" key="1">
    <source>
        <dbReference type="ARBA" id="ARBA00022448"/>
    </source>
</evidence>
<dbReference type="PANTHER" id="PTHR38682">
    <property type="entry name" value="V-TYPE ATP SYNTHASE SUBUNIT C"/>
    <property type="match status" value="1"/>
</dbReference>
<dbReference type="InterPro" id="IPR036079">
    <property type="entry name" value="ATPase_csu/dsu_sf"/>
</dbReference>
<dbReference type="GO" id="GO:0046961">
    <property type="term" value="F:proton-transporting ATPase activity, rotational mechanism"/>
    <property type="evidence" value="ECO:0007669"/>
    <property type="project" value="InterPro"/>
</dbReference>
<dbReference type="RefSeq" id="WP_249317756.1">
    <property type="nucleotide sequence ID" value="NZ_JACRSN010000001.1"/>
</dbReference>
<dbReference type="InterPro" id="IPR050873">
    <property type="entry name" value="V-ATPase_V0D/AC39_subunit"/>
</dbReference>
<organism evidence="3 4">
    <name type="scientific">Yeguia hominis</name>
    <dbReference type="NCBI Taxonomy" id="2763662"/>
    <lineage>
        <taxon>Bacteria</taxon>
        <taxon>Bacillati</taxon>
        <taxon>Bacillota</taxon>
        <taxon>Clostridia</taxon>
        <taxon>Eubacteriales</taxon>
        <taxon>Yeguiaceae</taxon>
        <taxon>Yeguia</taxon>
    </lineage>
</organism>
<accession>A0A926D712</accession>
<keyword evidence="4" id="KW-1185">Reference proteome</keyword>
<dbReference type="InterPro" id="IPR044911">
    <property type="entry name" value="V-type_ATPase_csu/dsu_dom_3"/>
</dbReference>
<dbReference type="EMBL" id="JACRSN010000001">
    <property type="protein sequence ID" value="MBC8532554.1"/>
    <property type="molecule type" value="Genomic_DNA"/>
</dbReference>
<sequence length="356" mass="40718">MSISDFSSNAVLAKARAMYGRHLTPDDYKNLLACKTVSEVAYYLKNNTDYAATLSDIGESEVHRGRLEQFLRRRAFADAARLSVYDLAGGAQFSDYLVRYAEVEQIMHAVTYLASGSTESYLFSVPLHFSHLVRFDLTRLAQITSFADLLEVLKPTPYRALLLPFRPLTGGSIDYTAIETALFTNLYSVAYEIIRKTRSKQAAAELKRLFDSYIDIQNYLRIRRLKLLYGASPDDIRSRLLPYGSVQKERLREALYAENDKELIKNFPILSHMDSEELSGLLARGTMQMHFLYGLCLHHLRFSVYPSVTLISYFFLSEIEIQDIIHIIEGIRYGLPQNEIRKLLTILNYQKKSGGD</sequence>
<name>A0A926D712_9FIRM</name>
<keyword evidence="2" id="KW-0406">Ion transport</keyword>
<dbReference type="Gene3D" id="1.10.132.50">
    <property type="entry name" value="ATP synthase (C/AC39) subunit, domain 3"/>
    <property type="match status" value="2"/>
</dbReference>